<gene>
    <name evidence="1" type="ORF">WG901_17955</name>
</gene>
<keyword evidence="2" id="KW-1185">Reference proteome</keyword>
<organism evidence="1 2">
    <name type="scientific">Novosphingobium anseongense</name>
    <dbReference type="NCBI Taxonomy" id="3133436"/>
    <lineage>
        <taxon>Bacteria</taxon>
        <taxon>Pseudomonadati</taxon>
        <taxon>Pseudomonadota</taxon>
        <taxon>Alphaproteobacteria</taxon>
        <taxon>Sphingomonadales</taxon>
        <taxon>Sphingomonadaceae</taxon>
        <taxon>Novosphingobium</taxon>
    </lineage>
</organism>
<proteinExistence type="predicted"/>
<name>A0ABU8RZN0_9SPHN</name>
<accession>A0ABU8RZN0</accession>
<protein>
    <submittedName>
        <fullName evidence="1">Uncharacterized protein</fullName>
    </submittedName>
</protein>
<reference evidence="1 2" key="1">
    <citation type="submission" date="2024-03" db="EMBL/GenBank/DDBJ databases">
        <authorList>
            <person name="Jo J.-H."/>
        </authorList>
    </citation>
    <scope>NUCLEOTIDE SEQUENCE [LARGE SCALE GENOMIC DNA]</scope>
    <source>
        <strain evidence="1 2">PS1R-30</strain>
    </source>
</reference>
<comment type="caution">
    <text evidence="1">The sequence shown here is derived from an EMBL/GenBank/DDBJ whole genome shotgun (WGS) entry which is preliminary data.</text>
</comment>
<dbReference type="EMBL" id="JBBHJZ010000004">
    <property type="protein sequence ID" value="MEJ5978541.1"/>
    <property type="molecule type" value="Genomic_DNA"/>
</dbReference>
<dbReference type="RefSeq" id="WP_339588484.1">
    <property type="nucleotide sequence ID" value="NZ_JBBHJZ010000004.1"/>
</dbReference>
<evidence type="ECO:0000313" key="2">
    <source>
        <dbReference type="Proteomes" id="UP001361239"/>
    </source>
</evidence>
<sequence>MDERTLRHMKMLGGDLVALWGEAASVIWLRTQRIAQGGPEAMAEAGLMVSEKIAAQQDLLGKLATGKLGKTPIAIAANSTRYMLEGVRANRRRLSRG</sequence>
<evidence type="ECO:0000313" key="1">
    <source>
        <dbReference type="EMBL" id="MEJ5978541.1"/>
    </source>
</evidence>
<dbReference type="Proteomes" id="UP001361239">
    <property type="component" value="Unassembled WGS sequence"/>
</dbReference>